<gene>
    <name evidence="5" type="ORF">SAMN06295879_0886</name>
</gene>
<dbReference type="NCBIfam" id="TIGR00350">
    <property type="entry name" value="lytR_cpsA_psr"/>
    <property type="match status" value="1"/>
</dbReference>
<dbReference type="Pfam" id="PF03816">
    <property type="entry name" value="LytR_cpsA_psr"/>
    <property type="match status" value="1"/>
</dbReference>
<protein>
    <submittedName>
        <fullName evidence="5">Transcriptional attenuator, LytR family</fullName>
    </submittedName>
</protein>
<dbReference type="Gene3D" id="3.40.630.190">
    <property type="entry name" value="LCP protein"/>
    <property type="match status" value="1"/>
</dbReference>
<feature type="transmembrane region" description="Helical" evidence="3">
    <location>
        <begin position="53"/>
        <end position="79"/>
    </location>
</feature>
<keyword evidence="3" id="KW-0812">Transmembrane</keyword>
<organism evidence="5 6">
    <name type="scientific">Agreia bicolorata</name>
    <dbReference type="NCBI Taxonomy" id="110935"/>
    <lineage>
        <taxon>Bacteria</taxon>
        <taxon>Bacillati</taxon>
        <taxon>Actinomycetota</taxon>
        <taxon>Actinomycetes</taxon>
        <taxon>Micrococcales</taxon>
        <taxon>Microbacteriaceae</taxon>
        <taxon>Agreia</taxon>
    </lineage>
</organism>
<evidence type="ECO:0000259" key="4">
    <source>
        <dbReference type="Pfam" id="PF03816"/>
    </source>
</evidence>
<evidence type="ECO:0000256" key="1">
    <source>
        <dbReference type="ARBA" id="ARBA00006068"/>
    </source>
</evidence>
<dbReference type="PANTHER" id="PTHR33392:SF6">
    <property type="entry name" value="POLYISOPRENYL-TEICHOIC ACID--PEPTIDOGLYCAN TEICHOIC ACID TRANSFERASE TAGU"/>
    <property type="match status" value="1"/>
</dbReference>
<evidence type="ECO:0000313" key="6">
    <source>
        <dbReference type="Proteomes" id="UP000189735"/>
    </source>
</evidence>
<dbReference type="InterPro" id="IPR004474">
    <property type="entry name" value="LytR_CpsA_psr"/>
</dbReference>
<name>A0A1T4X986_9MICO</name>
<keyword evidence="3" id="KW-1133">Transmembrane helix</keyword>
<evidence type="ECO:0000313" key="5">
    <source>
        <dbReference type="EMBL" id="SKA86174.1"/>
    </source>
</evidence>
<evidence type="ECO:0000256" key="3">
    <source>
        <dbReference type="SAM" id="Phobius"/>
    </source>
</evidence>
<evidence type="ECO:0000256" key="2">
    <source>
        <dbReference type="SAM" id="MobiDB-lite"/>
    </source>
</evidence>
<dbReference type="AlphaFoldDB" id="A0A1T4X986"/>
<comment type="similarity">
    <text evidence="1">Belongs to the LytR/CpsA/Psr (LCP) family.</text>
</comment>
<dbReference type="InterPro" id="IPR050922">
    <property type="entry name" value="LytR/CpsA/Psr_CW_biosynth"/>
</dbReference>
<feature type="region of interest" description="Disordered" evidence="2">
    <location>
        <begin position="390"/>
        <end position="433"/>
    </location>
</feature>
<reference evidence="6" key="1">
    <citation type="submission" date="2017-02" db="EMBL/GenBank/DDBJ databases">
        <authorList>
            <person name="Varghese N."/>
            <person name="Submissions S."/>
        </authorList>
    </citation>
    <scope>NUCLEOTIDE SEQUENCE [LARGE SCALE GENOMIC DNA]</scope>
    <source>
        <strain evidence="6">VKM Ac-2052</strain>
    </source>
</reference>
<proteinExistence type="inferred from homology"/>
<keyword evidence="3" id="KW-0472">Membrane</keyword>
<dbReference type="EMBL" id="FUYG01000002">
    <property type="protein sequence ID" value="SKA86174.1"/>
    <property type="molecule type" value="Genomic_DNA"/>
</dbReference>
<sequence length="449" mass="46161">MLGHSKFRSSLASFGSLAETLRGQTKESTLISSLRTSSAIAPRHGRLGNRSSFWAVIRLVAITAVVAVVSSVSIAAIAVNSLATEVQANTVTLGNEDGVQQLVDVGAIEGGVNVLIVGSDTRIDQISTPGDDTDGARNDVTMLMHISQDHQNVSVISFPRDTMINMPQCTDQGDGEVKPAQRYQQLNTALGKGGLPCVVSAVEQITGLKIPYAGVIAFDGVAAMTNIIGGVDVCVSKPINDPYSQLSLSAGMHTLAGTDALAFLRTREGVGDGSDLARISSQQVYLSALVRKLLSSDTLSNPVTLYGIARAALTNMQFSTQLASVDSMISIAKALQGVQLDKVAFLRYPVSGDPDDPNRVVVNEADSAILNAALAADTPLDLSKVATADSATTADGTGDAPATDPAPDTAPDPAADPAATAAPDAGGATVLPDSFTGQTAAKVTCSVGN</sequence>
<feature type="compositionally biased region" description="Low complexity" evidence="2">
    <location>
        <begin position="390"/>
        <end position="429"/>
    </location>
</feature>
<dbReference type="PANTHER" id="PTHR33392">
    <property type="entry name" value="POLYISOPRENYL-TEICHOIC ACID--PEPTIDOGLYCAN TEICHOIC ACID TRANSFERASE TAGU"/>
    <property type="match status" value="1"/>
</dbReference>
<feature type="domain" description="Cell envelope-related transcriptional attenuator" evidence="4">
    <location>
        <begin position="137"/>
        <end position="294"/>
    </location>
</feature>
<accession>A0A1T4X986</accession>
<dbReference type="Proteomes" id="UP000189735">
    <property type="component" value="Unassembled WGS sequence"/>
</dbReference>